<evidence type="ECO:0000313" key="2">
    <source>
        <dbReference type="Proteomes" id="UP000515832"/>
    </source>
</evidence>
<gene>
    <name evidence="1" type="ORF">P9VFCI_157</name>
</gene>
<reference evidence="1 2" key="1">
    <citation type="submission" date="2020-07" db="EMBL/GenBank/DDBJ databases">
        <title>Complete genome sequence of Rhizobium leguminosarum bacteriophage vB_RlegM_P9VFCI.</title>
        <authorList>
            <person name="Gunathilake D."/>
            <person name="Bhat S."/>
            <person name="Yost C.K."/>
            <person name="Hynes M.F."/>
        </authorList>
    </citation>
    <scope>NUCLEOTIDE SEQUENCE [LARGE SCALE GENOMIC DNA]</scope>
</reference>
<accession>A0A7G7WXC6</accession>
<name>A0A7G7WXC6_9CAUD</name>
<protein>
    <submittedName>
        <fullName evidence="1">Uncharacterized protein</fullName>
    </submittedName>
</protein>
<proteinExistence type="predicted"/>
<keyword evidence="2" id="KW-1185">Reference proteome</keyword>
<sequence>MIERTVLLGMNNPDPKDAFSTKKPGASGARLLSFINEYLIVEANETLVDGTLFEECFQRRNIIDDSDWSFSQARHNKDNVLWSVEMRRVIVFGKGPVEALSLDLNDFEWKAIATTVWCKMPHPSGLNRYYNDSEVRVRAGKILYEEMQNGIALNCWLSQ</sequence>
<dbReference type="EMBL" id="MT778839">
    <property type="protein sequence ID" value="QNH71870.1"/>
    <property type="molecule type" value="Genomic_DNA"/>
</dbReference>
<evidence type="ECO:0000313" key="1">
    <source>
        <dbReference type="EMBL" id="QNH71870.1"/>
    </source>
</evidence>
<organism evidence="1 2">
    <name type="scientific">Rhizobium phage P9VFCI</name>
    <dbReference type="NCBI Taxonomy" id="2763531"/>
    <lineage>
        <taxon>Viruses</taxon>
        <taxon>Duplodnaviria</taxon>
        <taxon>Heunggongvirae</taxon>
        <taxon>Uroviricota</taxon>
        <taxon>Caudoviricetes</taxon>
        <taxon>Pootjesviridae</taxon>
        <taxon>Innesvirus</taxon>
        <taxon>Innesvirus P9VFCI</taxon>
    </lineage>
</organism>
<dbReference type="Proteomes" id="UP000515832">
    <property type="component" value="Segment"/>
</dbReference>